<dbReference type="EMBL" id="ALJD01000010">
    <property type="protein sequence ID" value="EJN57780.1"/>
    <property type="molecule type" value="Genomic_DNA"/>
</dbReference>
<proteinExistence type="predicted"/>
<organism evidence="1 2">
    <name type="scientific">Halogranum salarium B-1</name>
    <dbReference type="NCBI Taxonomy" id="1210908"/>
    <lineage>
        <taxon>Archaea</taxon>
        <taxon>Methanobacteriati</taxon>
        <taxon>Methanobacteriota</taxon>
        <taxon>Stenosarchaea group</taxon>
        <taxon>Halobacteria</taxon>
        <taxon>Halobacteriales</taxon>
        <taxon>Haloferacaceae</taxon>
    </lineage>
</organism>
<dbReference type="Pfam" id="PF19866">
    <property type="entry name" value="DUF6339"/>
    <property type="match status" value="1"/>
</dbReference>
<dbReference type="AlphaFoldDB" id="J2ZAV0"/>
<evidence type="ECO:0000313" key="1">
    <source>
        <dbReference type="EMBL" id="EJN57780.1"/>
    </source>
</evidence>
<sequence>MTTLHRLTTQGTAELTEEFAKDPNSVSKGTFEDLSEPISGDYDVDLEPVFEAIQAVKDDGIEEFNNEMDSKIAPVLHEQLSIPRRVATDTRMWHRLAAVELREYVKYRWDPDGAILEKYRGRAGDLDSNAIARLWWIAELTHVPPDSDLAPLIDVEDEYELTRVALDYRYLSNRILDNRFHKAKPIVVATVDEFRDSPSEVVNDMPDRIKTALSLMPAEGWVEDNPGTFVSNVKDRMESED</sequence>
<dbReference type="eggNOG" id="arCOG14370">
    <property type="taxonomic scope" value="Archaea"/>
</dbReference>
<dbReference type="Proteomes" id="UP000007813">
    <property type="component" value="Unassembled WGS sequence"/>
</dbReference>
<accession>J2ZAV0</accession>
<protein>
    <submittedName>
        <fullName evidence="1">Uncharacterized protein</fullName>
    </submittedName>
</protein>
<name>J2ZAV0_9EURY</name>
<gene>
    <name evidence="1" type="ORF">HSB1_38650</name>
</gene>
<reference evidence="1 2" key="1">
    <citation type="journal article" date="2012" name="J. Bacteriol.">
        <title>Draft Genome Sequence of the Extremely Halophilic Archaeon Halogranum salarium B-1T.</title>
        <authorList>
            <person name="Kim K.K."/>
            <person name="Lee K.C."/>
            <person name="Lee J.S."/>
        </authorList>
    </citation>
    <scope>NUCLEOTIDE SEQUENCE [LARGE SCALE GENOMIC DNA]</scope>
    <source>
        <strain evidence="1 2">B-1</strain>
    </source>
</reference>
<evidence type="ECO:0000313" key="2">
    <source>
        <dbReference type="Proteomes" id="UP000007813"/>
    </source>
</evidence>
<dbReference type="InterPro" id="IPR045920">
    <property type="entry name" value="DUF6339"/>
</dbReference>
<comment type="caution">
    <text evidence="1">The sequence shown here is derived from an EMBL/GenBank/DDBJ whole genome shotgun (WGS) entry which is preliminary data.</text>
</comment>